<organism evidence="2 3">
    <name type="scientific">Compostibacter hankyongensis</name>
    <dbReference type="NCBI Taxonomy" id="1007089"/>
    <lineage>
        <taxon>Bacteria</taxon>
        <taxon>Pseudomonadati</taxon>
        <taxon>Bacteroidota</taxon>
        <taxon>Chitinophagia</taxon>
        <taxon>Chitinophagales</taxon>
        <taxon>Chitinophagaceae</taxon>
        <taxon>Compostibacter</taxon>
    </lineage>
</organism>
<evidence type="ECO:0008006" key="4">
    <source>
        <dbReference type="Google" id="ProtNLM"/>
    </source>
</evidence>
<keyword evidence="1" id="KW-0732">Signal</keyword>
<dbReference type="PROSITE" id="PS51257">
    <property type="entry name" value="PROKAR_LIPOPROTEIN"/>
    <property type="match status" value="1"/>
</dbReference>
<accession>A0ABP8G1F4</accession>
<dbReference type="RefSeq" id="WP_344980132.1">
    <property type="nucleotide sequence ID" value="NZ_BAABFN010000007.1"/>
</dbReference>
<evidence type="ECO:0000313" key="3">
    <source>
        <dbReference type="Proteomes" id="UP001501207"/>
    </source>
</evidence>
<sequence length="142" mass="16604">MKNCICLIFFFAFILIGCLHAESEYDLGNGYYLLGENYNTTISKIDDNNPAFFDDIILGRIIDCQFDKNFIIVYRNASLRAKVYFNLQDSLWETQRGKDSLQYWIIEKRNDVVIGPLTKNEYLLRRKELDISGNLKLNPISE</sequence>
<feature type="signal peptide" evidence="1">
    <location>
        <begin position="1"/>
        <end position="21"/>
    </location>
</feature>
<gene>
    <name evidence="2" type="ORF">GCM10023143_26710</name>
</gene>
<name>A0ABP8G1F4_9BACT</name>
<proteinExistence type="predicted"/>
<dbReference type="Proteomes" id="UP001501207">
    <property type="component" value="Unassembled WGS sequence"/>
</dbReference>
<dbReference type="InterPro" id="IPR025059">
    <property type="entry name" value="DUF3997"/>
</dbReference>
<evidence type="ECO:0000313" key="2">
    <source>
        <dbReference type="EMBL" id="GAA4315386.1"/>
    </source>
</evidence>
<reference evidence="3" key="1">
    <citation type="journal article" date="2019" name="Int. J. Syst. Evol. Microbiol.">
        <title>The Global Catalogue of Microorganisms (GCM) 10K type strain sequencing project: providing services to taxonomists for standard genome sequencing and annotation.</title>
        <authorList>
            <consortium name="The Broad Institute Genomics Platform"/>
            <consortium name="The Broad Institute Genome Sequencing Center for Infectious Disease"/>
            <person name="Wu L."/>
            <person name="Ma J."/>
        </authorList>
    </citation>
    <scope>NUCLEOTIDE SEQUENCE [LARGE SCALE GENOMIC DNA]</scope>
    <source>
        <strain evidence="3">JCM 17664</strain>
    </source>
</reference>
<dbReference type="Pfam" id="PF13162">
    <property type="entry name" value="DUF3997"/>
    <property type="match status" value="1"/>
</dbReference>
<comment type="caution">
    <text evidence="2">The sequence shown here is derived from an EMBL/GenBank/DDBJ whole genome shotgun (WGS) entry which is preliminary data.</text>
</comment>
<dbReference type="EMBL" id="BAABFN010000007">
    <property type="protein sequence ID" value="GAA4315386.1"/>
    <property type="molecule type" value="Genomic_DNA"/>
</dbReference>
<keyword evidence="3" id="KW-1185">Reference proteome</keyword>
<evidence type="ECO:0000256" key="1">
    <source>
        <dbReference type="SAM" id="SignalP"/>
    </source>
</evidence>
<protein>
    <recommendedName>
        <fullName evidence="4">DUF3997 domain-containing protein</fullName>
    </recommendedName>
</protein>
<feature type="chain" id="PRO_5045982136" description="DUF3997 domain-containing protein" evidence="1">
    <location>
        <begin position="22"/>
        <end position="142"/>
    </location>
</feature>